<organism evidence="2 3">
    <name type="scientific">Halteria grandinella</name>
    <dbReference type="NCBI Taxonomy" id="5974"/>
    <lineage>
        <taxon>Eukaryota</taxon>
        <taxon>Sar</taxon>
        <taxon>Alveolata</taxon>
        <taxon>Ciliophora</taxon>
        <taxon>Intramacronucleata</taxon>
        <taxon>Spirotrichea</taxon>
        <taxon>Stichotrichia</taxon>
        <taxon>Sporadotrichida</taxon>
        <taxon>Halteriidae</taxon>
        <taxon>Halteria</taxon>
    </lineage>
</organism>
<evidence type="ECO:0000313" key="3">
    <source>
        <dbReference type="Proteomes" id="UP000785679"/>
    </source>
</evidence>
<evidence type="ECO:0000256" key="1">
    <source>
        <dbReference type="SAM" id="MobiDB-lite"/>
    </source>
</evidence>
<gene>
    <name evidence="2" type="ORF">FGO68_gene16655</name>
</gene>
<sequence length="316" mass="35853">MLIIRENAETIQKAQQVPTNETKQSIIQTKQQLQKEHAYSKYIKIGDANNTPPKLNDLECPSSFQQSSRLIVASIPDELPSESDSLLPTQQQRLELLTKIHHTKAGLTQINAPIESQSGQFQSAELQELRFNIMGLFNNSHQESSRKPKMFNELIQEKQISTQKVQEMNPKIISGNEYNQQKKNAAKRQLSIQVIREAFAEDEADLSEEEEGIYNFPHQNLSVFKNAEPCFTDSQGCKRQLLLVSPYVPLESSENGERQMPPRGSPLSGGVADYEEGSENVVDSAPNMLWDFEDFQPITIRQKSCPYQITKLHAHL</sequence>
<name>A0A8J8P0X2_HALGN</name>
<dbReference type="Proteomes" id="UP000785679">
    <property type="component" value="Unassembled WGS sequence"/>
</dbReference>
<reference evidence="2" key="1">
    <citation type="submission" date="2019-06" db="EMBL/GenBank/DDBJ databases">
        <authorList>
            <person name="Zheng W."/>
        </authorList>
    </citation>
    <scope>NUCLEOTIDE SEQUENCE</scope>
    <source>
        <strain evidence="2">QDHG01</strain>
    </source>
</reference>
<dbReference type="EMBL" id="RRYP01001469">
    <property type="protein sequence ID" value="TNV85912.1"/>
    <property type="molecule type" value="Genomic_DNA"/>
</dbReference>
<proteinExistence type="predicted"/>
<protein>
    <submittedName>
        <fullName evidence="2">Uncharacterized protein</fullName>
    </submittedName>
</protein>
<keyword evidence="3" id="KW-1185">Reference proteome</keyword>
<evidence type="ECO:0000313" key="2">
    <source>
        <dbReference type="EMBL" id="TNV85912.1"/>
    </source>
</evidence>
<accession>A0A8J8P0X2</accession>
<feature type="region of interest" description="Disordered" evidence="1">
    <location>
        <begin position="252"/>
        <end position="272"/>
    </location>
</feature>
<dbReference type="AlphaFoldDB" id="A0A8J8P0X2"/>
<comment type="caution">
    <text evidence="2">The sequence shown here is derived from an EMBL/GenBank/DDBJ whole genome shotgun (WGS) entry which is preliminary data.</text>
</comment>